<comment type="caution">
    <text evidence="2">The sequence shown here is derived from an EMBL/GenBank/DDBJ whole genome shotgun (WGS) entry which is preliminary data.</text>
</comment>
<keyword evidence="3" id="KW-1185">Reference proteome</keyword>
<protein>
    <recommendedName>
        <fullName evidence="4">Secreted protein</fullName>
    </recommendedName>
</protein>
<evidence type="ECO:0000256" key="1">
    <source>
        <dbReference type="SAM" id="Phobius"/>
    </source>
</evidence>
<name>A0ABT6M113_9ACTN</name>
<evidence type="ECO:0008006" key="4">
    <source>
        <dbReference type="Google" id="ProtNLM"/>
    </source>
</evidence>
<proteinExistence type="predicted"/>
<reference evidence="2 3" key="1">
    <citation type="submission" date="2023-04" db="EMBL/GenBank/DDBJ databases">
        <title>Forest soil microbial communities from Buena Vista Peninsula, Colon Province, Panama.</title>
        <authorList>
            <person name="Bouskill N."/>
        </authorList>
    </citation>
    <scope>NUCLEOTIDE SEQUENCE [LARGE SCALE GENOMIC DNA]</scope>
    <source>
        <strain evidence="2 3">GGS1</strain>
    </source>
</reference>
<evidence type="ECO:0000313" key="2">
    <source>
        <dbReference type="EMBL" id="MDH6222245.1"/>
    </source>
</evidence>
<dbReference type="Proteomes" id="UP001160499">
    <property type="component" value="Unassembled WGS sequence"/>
</dbReference>
<keyword evidence="1" id="KW-1133">Transmembrane helix</keyword>
<keyword evidence="1" id="KW-0472">Membrane</keyword>
<sequence>MARAVSMSRWVSISLRVHAAVRPSDNALSTPGISSGKRFAVVFGLLMGLVFSRTAVSERLQQRRLKRLGMWDGS</sequence>
<dbReference type="EMBL" id="JARXVH010000031">
    <property type="protein sequence ID" value="MDH6222245.1"/>
    <property type="molecule type" value="Genomic_DNA"/>
</dbReference>
<evidence type="ECO:0000313" key="3">
    <source>
        <dbReference type="Proteomes" id="UP001160499"/>
    </source>
</evidence>
<keyword evidence="1" id="KW-0812">Transmembrane</keyword>
<organism evidence="2 3">
    <name type="scientific">Streptomyces pseudovenezuelae</name>
    <dbReference type="NCBI Taxonomy" id="67350"/>
    <lineage>
        <taxon>Bacteria</taxon>
        <taxon>Bacillati</taxon>
        <taxon>Actinomycetota</taxon>
        <taxon>Actinomycetes</taxon>
        <taxon>Kitasatosporales</taxon>
        <taxon>Streptomycetaceae</taxon>
        <taxon>Streptomyces</taxon>
        <taxon>Streptomyces aurantiacus group</taxon>
    </lineage>
</organism>
<accession>A0ABT6M113</accession>
<feature type="transmembrane region" description="Helical" evidence="1">
    <location>
        <begin position="38"/>
        <end position="56"/>
    </location>
</feature>
<gene>
    <name evidence="2" type="ORF">M2283_009594</name>
</gene>